<evidence type="ECO:0000256" key="15">
    <source>
        <dbReference type="ARBA" id="ARBA00049551"/>
    </source>
</evidence>
<evidence type="ECO:0000256" key="8">
    <source>
        <dbReference type="ARBA" id="ARBA00022967"/>
    </source>
</evidence>
<gene>
    <name evidence="17" type="primary">ND6</name>
</gene>
<dbReference type="EMBL" id="MZ152217">
    <property type="protein sequence ID" value="QXE46453.1"/>
    <property type="molecule type" value="Genomic_DNA"/>
</dbReference>
<dbReference type="EC" id="7.1.1.2" evidence="3"/>
<keyword evidence="11" id="KW-0520">NAD</keyword>
<evidence type="ECO:0000256" key="7">
    <source>
        <dbReference type="ARBA" id="ARBA00022692"/>
    </source>
</evidence>
<evidence type="ECO:0000256" key="5">
    <source>
        <dbReference type="ARBA" id="ARBA00022448"/>
    </source>
</evidence>
<dbReference type="GO" id="GO:0031966">
    <property type="term" value="C:mitochondrial membrane"/>
    <property type="evidence" value="ECO:0007669"/>
    <property type="project" value="UniProtKB-SubCell"/>
</dbReference>
<name>A0A8H2SJ43_9HYME</name>
<reference evidence="17" key="1">
    <citation type="submission" date="2021-05" db="EMBL/GenBank/DDBJ databases">
        <authorList>
            <person name="Ren X."/>
            <person name="Wang M."/>
        </authorList>
    </citation>
    <scope>NUCLEOTIDE SEQUENCE</scope>
</reference>
<keyword evidence="10 16" id="KW-1133">Transmembrane helix</keyword>
<keyword evidence="5" id="KW-0813">Transport</keyword>
<comment type="subcellular location">
    <subcellularLocation>
        <location evidence="1">Mitochondrion membrane</location>
        <topology evidence="1">Multi-pass membrane protein</topology>
    </subcellularLocation>
</comment>
<comment type="catalytic activity">
    <reaction evidence="15">
        <text>a ubiquinone + NADH + 5 H(+)(in) = a ubiquinol + NAD(+) + 4 H(+)(out)</text>
        <dbReference type="Rhea" id="RHEA:29091"/>
        <dbReference type="Rhea" id="RHEA-COMP:9565"/>
        <dbReference type="Rhea" id="RHEA-COMP:9566"/>
        <dbReference type="ChEBI" id="CHEBI:15378"/>
        <dbReference type="ChEBI" id="CHEBI:16389"/>
        <dbReference type="ChEBI" id="CHEBI:17976"/>
        <dbReference type="ChEBI" id="CHEBI:57540"/>
        <dbReference type="ChEBI" id="CHEBI:57945"/>
        <dbReference type="EC" id="7.1.1.2"/>
    </reaction>
</comment>
<geneLocation type="mitochondrion" evidence="17"/>
<dbReference type="PANTHER" id="PTHR11435">
    <property type="entry name" value="NADH UBIQUINONE OXIDOREDUCTASE SUBUNIT ND6"/>
    <property type="match status" value="1"/>
</dbReference>
<dbReference type="GO" id="GO:0008137">
    <property type="term" value="F:NADH dehydrogenase (ubiquinone) activity"/>
    <property type="evidence" value="ECO:0007669"/>
    <property type="project" value="UniProtKB-EC"/>
</dbReference>
<evidence type="ECO:0000256" key="16">
    <source>
        <dbReference type="SAM" id="Phobius"/>
    </source>
</evidence>
<feature type="transmembrane region" description="Helical" evidence="16">
    <location>
        <begin position="12"/>
        <end position="34"/>
    </location>
</feature>
<keyword evidence="8" id="KW-1278">Translocase</keyword>
<evidence type="ECO:0000256" key="12">
    <source>
        <dbReference type="ARBA" id="ARBA00023128"/>
    </source>
</evidence>
<evidence type="ECO:0000256" key="6">
    <source>
        <dbReference type="ARBA" id="ARBA00022660"/>
    </source>
</evidence>
<protein>
    <recommendedName>
        <fullName evidence="4">NADH-ubiquinone oxidoreductase chain 6</fullName>
        <ecNumber evidence="3">7.1.1.2</ecNumber>
    </recommendedName>
    <alternativeName>
        <fullName evidence="14">NADH dehydrogenase subunit 6</fullName>
    </alternativeName>
</protein>
<evidence type="ECO:0000256" key="2">
    <source>
        <dbReference type="ARBA" id="ARBA00005698"/>
    </source>
</evidence>
<evidence type="ECO:0000313" key="17">
    <source>
        <dbReference type="EMBL" id="QXE46453.1"/>
    </source>
</evidence>
<evidence type="ECO:0000256" key="9">
    <source>
        <dbReference type="ARBA" id="ARBA00022982"/>
    </source>
</evidence>
<evidence type="ECO:0000256" key="11">
    <source>
        <dbReference type="ARBA" id="ARBA00023027"/>
    </source>
</evidence>
<dbReference type="AlphaFoldDB" id="A0A8H2SJ43"/>
<feature type="transmembrane region" description="Helical" evidence="16">
    <location>
        <begin position="72"/>
        <end position="93"/>
    </location>
</feature>
<comment type="similarity">
    <text evidence="2">Belongs to the complex I subunit 6 family.</text>
</comment>
<keyword evidence="9" id="KW-0249">Electron transport</keyword>
<evidence type="ECO:0000256" key="3">
    <source>
        <dbReference type="ARBA" id="ARBA00012944"/>
    </source>
</evidence>
<dbReference type="PANTHER" id="PTHR11435:SF1">
    <property type="entry name" value="NADH-UBIQUINONE OXIDOREDUCTASE CHAIN 6"/>
    <property type="match status" value="1"/>
</dbReference>
<dbReference type="InterPro" id="IPR050269">
    <property type="entry name" value="ComplexI_Subunit6"/>
</dbReference>
<keyword evidence="6" id="KW-0679">Respiratory chain</keyword>
<accession>A0A8H2SJ43</accession>
<keyword evidence="13 16" id="KW-0472">Membrane</keyword>
<keyword evidence="12 17" id="KW-0496">Mitochondrion</keyword>
<organism evidence="17">
    <name type="scientific">Cephalcia yanqingensis</name>
    <dbReference type="NCBI Taxonomy" id="2853409"/>
    <lineage>
        <taxon>Eukaryota</taxon>
        <taxon>Metazoa</taxon>
        <taxon>Ecdysozoa</taxon>
        <taxon>Arthropoda</taxon>
        <taxon>Hexapoda</taxon>
        <taxon>Insecta</taxon>
        <taxon>Pterygota</taxon>
        <taxon>Neoptera</taxon>
        <taxon>Endopterygota</taxon>
        <taxon>Hymenoptera</taxon>
        <taxon>Pamphilioidea</taxon>
        <taxon>Pamphiliidae</taxon>
        <taxon>Cephalciinae</taxon>
        <taxon>Cephalcia</taxon>
    </lineage>
</organism>
<evidence type="ECO:0000256" key="1">
    <source>
        <dbReference type="ARBA" id="ARBA00004225"/>
    </source>
</evidence>
<feature type="transmembrane region" description="Helical" evidence="16">
    <location>
        <begin position="133"/>
        <end position="155"/>
    </location>
</feature>
<sequence>MMTSMIFMMIKHPLSMMITLILYTMNICMIIGMINKTFWFSYILFLIMLGGMMILFMYMTNLTSNKILKFNLLKFMLIMVFLLMMYFTLLYLFNDMLIMYLNMNNKEMIISNMNIMKNIESSMHVNKIFNTNYNYISLLLMTYLFINLIAIVKIINIKSGPLRIKNN</sequence>
<keyword evidence="7 16" id="KW-0812">Transmembrane</keyword>
<evidence type="ECO:0000256" key="13">
    <source>
        <dbReference type="ARBA" id="ARBA00023136"/>
    </source>
</evidence>
<evidence type="ECO:0000256" key="14">
    <source>
        <dbReference type="ARBA" id="ARBA00031019"/>
    </source>
</evidence>
<proteinExistence type="inferred from homology"/>
<feature type="transmembrane region" description="Helical" evidence="16">
    <location>
        <begin position="40"/>
        <end position="60"/>
    </location>
</feature>
<evidence type="ECO:0000256" key="4">
    <source>
        <dbReference type="ARBA" id="ARBA00021095"/>
    </source>
</evidence>
<evidence type="ECO:0000256" key="10">
    <source>
        <dbReference type="ARBA" id="ARBA00022989"/>
    </source>
</evidence>